<protein>
    <submittedName>
        <fullName evidence="1">Uncharacterized protein</fullName>
    </submittedName>
</protein>
<dbReference type="EMBL" id="MN739356">
    <property type="protein sequence ID" value="QHT00549.1"/>
    <property type="molecule type" value="Genomic_DNA"/>
</dbReference>
<dbReference type="AlphaFoldDB" id="A0A6C0CA55"/>
<reference evidence="1" key="1">
    <citation type="journal article" date="2020" name="Nature">
        <title>Giant virus diversity and host interactions through global metagenomics.</title>
        <authorList>
            <person name="Schulz F."/>
            <person name="Roux S."/>
            <person name="Paez-Espino D."/>
            <person name="Jungbluth S."/>
            <person name="Walsh D.A."/>
            <person name="Denef V.J."/>
            <person name="McMahon K.D."/>
            <person name="Konstantinidis K.T."/>
            <person name="Eloe-Fadrosh E.A."/>
            <person name="Kyrpides N.C."/>
            <person name="Woyke T."/>
        </authorList>
    </citation>
    <scope>NUCLEOTIDE SEQUENCE</scope>
    <source>
        <strain evidence="1">GVMAG-M-3300020192-26</strain>
    </source>
</reference>
<organism evidence="1">
    <name type="scientific">viral metagenome</name>
    <dbReference type="NCBI Taxonomy" id="1070528"/>
    <lineage>
        <taxon>unclassified sequences</taxon>
        <taxon>metagenomes</taxon>
        <taxon>organismal metagenomes</taxon>
    </lineage>
</organism>
<evidence type="ECO:0000313" key="1">
    <source>
        <dbReference type="EMBL" id="QHT00549.1"/>
    </source>
</evidence>
<accession>A0A6C0CA55</accession>
<proteinExistence type="predicted"/>
<sequence length="95" mass="11271">MTKIESEFQDMINGTKIFCKNSISGFYFPLYKFTIELLFDGYVIPDKYIVLENRILHQYDKIYEQLAERGYMALIEKMLPLCDNMIFNHKEAVAN</sequence>
<name>A0A6C0CA55_9ZZZZ</name>